<gene>
    <name evidence="6" type="ORF">C24_LOCUS3331</name>
</gene>
<dbReference type="AlphaFoldDB" id="A0A5S9WIM1"/>
<dbReference type="EMBL" id="CACSHJ010000087">
    <property type="protein sequence ID" value="CAA0265020.1"/>
    <property type="molecule type" value="Genomic_DNA"/>
</dbReference>
<evidence type="ECO:0000256" key="4">
    <source>
        <dbReference type="SAM" id="MobiDB-lite"/>
    </source>
</evidence>
<dbReference type="InterPro" id="IPR006703">
    <property type="entry name" value="G_AIG1"/>
</dbReference>
<evidence type="ECO:0000313" key="7">
    <source>
        <dbReference type="Proteomes" id="UP000434276"/>
    </source>
</evidence>
<organism evidence="6 7">
    <name type="scientific">Arabidopsis thaliana</name>
    <name type="common">Mouse-ear cress</name>
    <dbReference type="NCBI Taxonomy" id="3702"/>
    <lineage>
        <taxon>Eukaryota</taxon>
        <taxon>Viridiplantae</taxon>
        <taxon>Streptophyta</taxon>
        <taxon>Embryophyta</taxon>
        <taxon>Tracheophyta</taxon>
        <taxon>Spermatophyta</taxon>
        <taxon>Magnoliopsida</taxon>
        <taxon>eudicotyledons</taxon>
        <taxon>Gunneridae</taxon>
        <taxon>Pentapetalae</taxon>
        <taxon>rosids</taxon>
        <taxon>malvids</taxon>
        <taxon>Brassicales</taxon>
        <taxon>Brassicaceae</taxon>
        <taxon>Camelineae</taxon>
        <taxon>Arabidopsis</taxon>
    </lineage>
</organism>
<dbReference type="InterPro" id="IPR045058">
    <property type="entry name" value="GIMA/IAN/Toc"/>
</dbReference>
<feature type="domain" description="AIG1-type G" evidence="5">
    <location>
        <begin position="14"/>
        <end position="221"/>
    </location>
</feature>
<dbReference type="OrthoDB" id="5985928at2759"/>
<evidence type="ECO:0000256" key="3">
    <source>
        <dbReference type="ARBA" id="ARBA00023134"/>
    </source>
</evidence>
<protein>
    <recommendedName>
        <fullName evidence="5">AIG1-type G domain-containing protein</fullName>
    </recommendedName>
</protein>
<evidence type="ECO:0000256" key="2">
    <source>
        <dbReference type="ARBA" id="ARBA00022741"/>
    </source>
</evidence>
<proteinExistence type="inferred from homology"/>
<dbReference type="PANTHER" id="PTHR10903">
    <property type="entry name" value="GTPASE, IMAP FAMILY MEMBER-RELATED"/>
    <property type="match status" value="1"/>
</dbReference>
<comment type="similarity">
    <text evidence="1">Belongs to the TRAFAC class TrmE-Era-EngA-EngB-Septin-like GTPase superfamily. AIG1/Toc34/Toc159-like paraseptin GTPase family. IAN subfamily.</text>
</comment>
<dbReference type="CDD" id="cd01852">
    <property type="entry name" value="AIG1"/>
    <property type="match status" value="1"/>
</dbReference>
<dbReference type="PROSITE" id="PS51720">
    <property type="entry name" value="G_AIG1"/>
    <property type="match status" value="1"/>
</dbReference>
<reference evidence="6 7" key="1">
    <citation type="submission" date="2019-12" db="EMBL/GenBank/DDBJ databases">
        <authorList>
            <person name="Jiao W.-B."/>
            <person name="Schneeberger K."/>
        </authorList>
    </citation>
    <scope>NUCLEOTIDE SEQUENCE [LARGE SCALE GENOMIC DNA]</scope>
    <source>
        <strain evidence="7">cv. C24</strain>
    </source>
</reference>
<evidence type="ECO:0000259" key="5">
    <source>
        <dbReference type="PROSITE" id="PS51720"/>
    </source>
</evidence>
<dbReference type="Gene3D" id="3.40.50.300">
    <property type="entry name" value="P-loop containing nucleotide triphosphate hydrolases"/>
    <property type="match status" value="1"/>
</dbReference>
<dbReference type="GO" id="GO:0005525">
    <property type="term" value="F:GTP binding"/>
    <property type="evidence" value="ECO:0007669"/>
    <property type="project" value="UniProtKB-KW"/>
</dbReference>
<dbReference type="PANTHER" id="PTHR10903:SF146">
    <property type="entry name" value="AIG1-LIKE PROTEIN_ 48352-49494-RELATED"/>
    <property type="match status" value="1"/>
</dbReference>
<dbReference type="Pfam" id="PF04548">
    <property type="entry name" value="AIG1"/>
    <property type="match status" value="1"/>
</dbReference>
<feature type="region of interest" description="Disordered" evidence="4">
    <location>
        <begin position="224"/>
        <end position="246"/>
    </location>
</feature>
<dbReference type="InterPro" id="IPR027417">
    <property type="entry name" value="P-loop_NTPase"/>
</dbReference>
<accession>A0A5S9WIM1</accession>
<sequence>MARNTIDLVLEQKKKVTNIVLVGRSGYGKSSAGNSLLGDRCFKARSQASGVTLESQIGSTVRACGSILNVIDTPAMSDSSLSVGLVRKEIIKCLTMVEEGIHAVLFVLSTRGRITREEECTLNILLDIFGNKIIGYMIVLFTGGDELEADNLTLDQYLSSACSSLQEILRMCESRKVIFDNITMDEDKKVRQVNNLMAHVEMIIKQNDGNPFTAEMHRKLKEEAARRRADQKDYEPTNKSTIIEMIDKKPKKSAAVDKKLKRARTFESLK</sequence>
<keyword evidence="2" id="KW-0547">Nucleotide-binding</keyword>
<evidence type="ECO:0000256" key="1">
    <source>
        <dbReference type="ARBA" id="ARBA00008535"/>
    </source>
</evidence>
<keyword evidence="3" id="KW-0342">GTP-binding</keyword>
<dbReference type="ExpressionAtlas" id="A0A5S9WIM1">
    <property type="expression patterns" value="differential"/>
</dbReference>
<name>A0A5S9WIM1_ARATH</name>
<feature type="compositionally biased region" description="Basic and acidic residues" evidence="4">
    <location>
        <begin position="224"/>
        <end position="236"/>
    </location>
</feature>
<evidence type="ECO:0000313" key="6">
    <source>
        <dbReference type="EMBL" id="CAA0265020.1"/>
    </source>
</evidence>
<dbReference type="FunFam" id="3.40.50.300:FF:000840">
    <property type="entry name" value="Immune-associated nucleotide-binding protein 9"/>
    <property type="match status" value="1"/>
</dbReference>
<dbReference type="SUPFAM" id="SSF52540">
    <property type="entry name" value="P-loop containing nucleoside triphosphate hydrolases"/>
    <property type="match status" value="1"/>
</dbReference>
<dbReference type="Proteomes" id="UP000434276">
    <property type="component" value="Unassembled WGS sequence"/>
</dbReference>